<proteinExistence type="predicted"/>
<evidence type="ECO:0000313" key="2">
    <source>
        <dbReference type="Proteomes" id="UP000286100"/>
    </source>
</evidence>
<comment type="caution">
    <text evidence="1">The sequence shown here is derived from an EMBL/GenBank/DDBJ whole genome shotgun (WGS) entry which is preliminary data.</text>
</comment>
<dbReference type="InterPro" id="IPR008533">
    <property type="entry name" value="DUF815"/>
</dbReference>
<dbReference type="Pfam" id="PF05673">
    <property type="entry name" value="DUF815"/>
    <property type="match status" value="1"/>
</dbReference>
<dbReference type="Gene3D" id="3.40.50.300">
    <property type="entry name" value="P-loop containing nucleotide triphosphate hydrolases"/>
    <property type="match status" value="1"/>
</dbReference>
<organism evidence="1 2">
    <name type="scientific">Sphingomonas cavernae</name>
    <dbReference type="NCBI Taxonomy" id="2320861"/>
    <lineage>
        <taxon>Bacteria</taxon>
        <taxon>Pseudomonadati</taxon>
        <taxon>Pseudomonadota</taxon>
        <taxon>Alphaproteobacteria</taxon>
        <taxon>Sphingomonadales</taxon>
        <taxon>Sphingomonadaceae</taxon>
        <taxon>Sphingomonas</taxon>
    </lineage>
</organism>
<dbReference type="OrthoDB" id="9812140at2"/>
<keyword evidence="1" id="KW-0067">ATP-binding</keyword>
<dbReference type="PANTHER" id="PTHR42935:SF1">
    <property type="entry name" value="SLR0930 PROTEIN"/>
    <property type="match status" value="1"/>
</dbReference>
<dbReference type="EMBL" id="QYUM01000002">
    <property type="protein sequence ID" value="RJF94228.1"/>
    <property type="molecule type" value="Genomic_DNA"/>
</dbReference>
<accession>A0A418WSJ7</accession>
<protein>
    <submittedName>
        <fullName evidence="1">ATP-binding protein</fullName>
    </submittedName>
</protein>
<name>A0A418WSJ7_9SPHN</name>
<gene>
    <name evidence="1" type="ORF">D3876_03895</name>
</gene>
<dbReference type="AlphaFoldDB" id="A0A418WSJ7"/>
<reference evidence="1 2" key="1">
    <citation type="submission" date="2018-09" db="EMBL/GenBank/DDBJ databases">
        <authorList>
            <person name="Zhu H."/>
        </authorList>
    </citation>
    <scope>NUCLEOTIDE SEQUENCE [LARGE SCALE GENOMIC DNA]</scope>
    <source>
        <strain evidence="1 2">K2R01-6</strain>
    </source>
</reference>
<dbReference type="InterPro" id="IPR027417">
    <property type="entry name" value="P-loop_NTPase"/>
</dbReference>
<sequence>MNGNANDIARIAAALERLSPPPPESADPATHPAYVWRGGVLAAARAFEPLPFDILSGIDAQKAAVIQNGRRLAAGHSAHDVLLWGARGMGKSALVKSMVGALHAEHADIALVEIPGDALAELPALFAQIAAAQRAFVLFIDDLGFDDNGGEARTLRSLLEGGAEARPANARLHVTSNRRHIVPRAMEEQQSAINPRDVVDDRMALSDRFGLSLGFHNCDQDTYLGIVETYARLNGFAFDPADALLWATTRGSRSGRVAWHYAVELAGRAGKHI</sequence>
<dbReference type="SUPFAM" id="SSF52540">
    <property type="entry name" value="P-loop containing nucleoside triphosphate hydrolases"/>
    <property type="match status" value="1"/>
</dbReference>
<dbReference type="GO" id="GO:0005524">
    <property type="term" value="F:ATP binding"/>
    <property type="evidence" value="ECO:0007669"/>
    <property type="project" value="UniProtKB-KW"/>
</dbReference>
<evidence type="ECO:0000313" key="1">
    <source>
        <dbReference type="EMBL" id="RJF94228.1"/>
    </source>
</evidence>
<keyword evidence="1" id="KW-0547">Nucleotide-binding</keyword>
<dbReference type="RefSeq" id="WP_119761007.1">
    <property type="nucleotide sequence ID" value="NZ_QYUM01000002.1"/>
</dbReference>
<keyword evidence="2" id="KW-1185">Reference proteome</keyword>
<dbReference type="PANTHER" id="PTHR42935">
    <property type="entry name" value="SLR0930 PROTEIN"/>
    <property type="match status" value="1"/>
</dbReference>
<dbReference type="Proteomes" id="UP000286100">
    <property type="component" value="Unassembled WGS sequence"/>
</dbReference>